<keyword evidence="4" id="KW-1185">Reference proteome</keyword>
<dbReference type="Pfam" id="PF01738">
    <property type="entry name" value="DLH"/>
    <property type="match status" value="1"/>
</dbReference>
<feature type="domain" description="Dienelactone hydrolase" evidence="2">
    <location>
        <begin position="39"/>
        <end position="249"/>
    </location>
</feature>
<dbReference type="InterPro" id="IPR029058">
    <property type="entry name" value="AB_hydrolase_fold"/>
</dbReference>
<dbReference type="InterPro" id="IPR002925">
    <property type="entry name" value="Dienelactn_hydro"/>
</dbReference>
<feature type="signal peptide" evidence="1">
    <location>
        <begin position="1"/>
        <end position="20"/>
    </location>
</feature>
<dbReference type="OrthoDB" id="9787933at2"/>
<name>A0A5C7EMR4_9PROT</name>
<dbReference type="InterPro" id="IPR050261">
    <property type="entry name" value="FrsA_esterase"/>
</dbReference>
<dbReference type="Gene3D" id="3.40.50.1820">
    <property type="entry name" value="alpha/beta hydrolase"/>
    <property type="match status" value="1"/>
</dbReference>
<organism evidence="3 4">
    <name type="scientific">Pelomicrobium methylotrophicum</name>
    <dbReference type="NCBI Taxonomy" id="2602750"/>
    <lineage>
        <taxon>Bacteria</taxon>
        <taxon>Pseudomonadati</taxon>
        <taxon>Pseudomonadota</taxon>
        <taxon>Hydrogenophilia</taxon>
        <taxon>Hydrogenophilia incertae sedis</taxon>
        <taxon>Pelomicrobium</taxon>
    </lineage>
</organism>
<proteinExistence type="predicted"/>
<dbReference type="RefSeq" id="WP_147798378.1">
    <property type="nucleotide sequence ID" value="NZ_VPFL01000001.1"/>
</dbReference>
<evidence type="ECO:0000313" key="4">
    <source>
        <dbReference type="Proteomes" id="UP000321201"/>
    </source>
</evidence>
<accession>A0A5C7EMR4</accession>
<dbReference type="GO" id="GO:0016787">
    <property type="term" value="F:hydrolase activity"/>
    <property type="evidence" value="ECO:0007669"/>
    <property type="project" value="UniProtKB-KW"/>
</dbReference>
<feature type="chain" id="PRO_5022962688" evidence="1">
    <location>
        <begin position="21"/>
        <end position="259"/>
    </location>
</feature>
<protein>
    <submittedName>
        <fullName evidence="3">Dienelactone hydrolase</fullName>
    </submittedName>
</protein>
<dbReference type="InParanoid" id="A0A5C7EMR4"/>
<keyword evidence="3" id="KW-0378">Hydrolase</keyword>
<evidence type="ECO:0000313" key="3">
    <source>
        <dbReference type="EMBL" id="TXF13793.1"/>
    </source>
</evidence>
<gene>
    <name evidence="3" type="ORF">FR698_01440</name>
</gene>
<dbReference type="Proteomes" id="UP000321201">
    <property type="component" value="Unassembled WGS sequence"/>
</dbReference>
<dbReference type="PANTHER" id="PTHR22946">
    <property type="entry name" value="DIENELACTONE HYDROLASE DOMAIN-CONTAINING PROTEIN-RELATED"/>
    <property type="match status" value="1"/>
</dbReference>
<reference evidence="3 4" key="1">
    <citation type="submission" date="2019-08" db="EMBL/GenBank/DDBJ databases">
        <title>Pelomicrobium methylotrophicum gen. nov., sp. nov. a moderately thermophilic, facultatively anaerobic, lithoautotrophic and methylotrophic bacterium isolated from a terrestrial mud volcano.</title>
        <authorList>
            <person name="Slobodkina G.B."/>
            <person name="Merkel A.Y."/>
            <person name="Slobodkin A.I."/>
        </authorList>
    </citation>
    <scope>NUCLEOTIDE SEQUENCE [LARGE SCALE GENOMIC DNA]</scope>
    <source>
        <strain evidence="3 4">SM250</strain>
    </source>
</reference>
<keyword evidence="1" id="KW-0732">Signal</keyword>
<dbReference type="EMBL" id="VPFL01000001">
    <property type="protein sequence ID" value="TXF13793.1"/>
    <property type="molecule type" value="Genomic_DNA"/>
</dbReference>
<dbReference type="AlphaFoldDB" id="A0A5C7EMR4"/>
<sequence length="259" mass="28785">MDYRLAAFLALLTLSMPGYSATEKGSIKSGPVEVPIEIARPSGKGPFPPVLYIHAKRGFDDVDRAHMEELAAQGFLVLGLDWQSGHFIERWPDRHYPETEPDVEAALDALLKHPDACPIPAGVVGVSRGGYYAIRLAAKRGKDLAAIATYYGHFQNPNAPEAQQLFSIAPEVLSLTVPLLQIIGDMDFELRRINNGRAFYALVEKGATVELQVYPMARRAFDFRNDATPEEKIAAKHARAKVKRWFYQHMKLGPDGRCP</sequence>
<comment type="caution">
    <text evidence="3">The sequence shown here is derived from an EMBL/GenBank/DDBJ whole genome shotgun (WGS) entry which is preliminary data.</text>
</comment>
<evidence type="ECO:0000259" key="2">
    <source>
        <dbReference type="Pfam" id="PF01738"/>
    </source>
</evidence>
<dbReference type="SUPFAM" id="SSF53474">
    <property type="entry name" value="alpha/beta-Hydrolases"/>
    <property type="match status" value="1"/>
</dbReference>
<evidence type="ECO:0000256" key="1">
    <source>
        <dbReference type="SAM" id="SignalP"/>
    </source>
</evidence>